<feature type="transmembrane region" description="Helical" evidence="1">
    <location>
        <begin position="141"/>
        <end position="165"/>
    </location>
</feature>
<dbReference type="Proteomes" id="UP001595530">
    <property type="component" value="Unassembled WGS sequence"/>
</dbReference>
<protein>
    <submittedName>
        <fullName evidence="2">Uncharacterized protein</fullName>
    </submittedName>
</protein>
<name>A0ABV7FB18_9BURK</name>
<keyword evidence="1" id="KW-0472">Membrane</keyword>
<evidence type="ECO:0000256" key="1">
    <source>
        <dbReference type="SAM" id="Phobius"/>
    </source>
</evidence>
<sequence length="1134" mass="128615">MKIFGCLFDSLDYRLSVEEREWRYTNRRRLELEYPRWQRTLLDLGAQPLTSAGLMFIFVTLASVLVFLFFNYVQLPVQLTIFHYPADLKPQEALAYFSALWSAQVTTVGLIYPIVLAFVALRLQRENNTKTLLHIYLHDSLALFAGLSSLLLVAEMGINLFFVPYSAVETILGITAIDGIWFAVNIGLTAFFLARTFKFIRPNEKFEILKRYAVNICWPKEARAHLANNFFRNAVEAKLLPGPTYGDEKGSSPSIFLGFPRFKLGTDEVAINLNNAGALVDVRFRLLRAATQRWKKRAPHQAEADTARTLLSGLKHEHVLCFPLQPFNTYSERVVLCSIDGDTRLTPIERAMVRWSFVFRPPGREQPSILINNILLELQSDALSVMREDDPDSFVESIRHLAELFVLLVEVSEVDALEGGKTNLTLVPDRYHHFEAPVYQVWSRRFLDLIAAASVKISSDTAAIRALVHIPNRVFGNLRHPSLLPHRKHFILLLSLALRRIDTWWVNTAEEQGFATHGICNPVTLARPEAGRHDAAVREFISAWETLKNYLIIPSDNEDMTWQEYGVAVQYFEAHLEHTVTLLLSAAWSGNIGSAEWMCDVLIKWNGQLEFRLRDNQTYFLRKPYLLTTELLKKDWSEVRSLIELHSFGTPSDLKPKAVFAVCLQHYWTDVCAVSIYILTIWSKKCACADSIASKLQSAILAGNGLKQGGHQTDGDQLFGSSDDFLLSLLRQYHADGQFLGGYRKKLDGLVEKIQGLAESERVAGRMYSHWGADDLDSVRDGQLFTLLVHTGRHSGLQGDLSAILQSWANSENAKLREFQHLLSDWCTRLDSAAFAEFQESFECVRALLGRDIGFQDAVMEAKNILQQIISAIQEAQNKAVTESQVDAGRLQKIAEWASAEGFSKERGRFPVPLFDDVLLVDEPLEEKCLQIKGLEKGQFTEPPLATRVVNEREWYSAVVRDHVAAFIMSEFISKLSPESVEANSPESYWTYLEQFSHNVISSGLQPVLLVENPTIPDWIWHWSNGLQEDSHFTPLDLIVSKPDRPGIDGYLGRLNDIEVYSAPLNAGASLLLVRESFHRIRFGRQPNRKPIEIEPISVDGHPELINLALKWQFQVDCVQHPALFLRYATSKKS</sequence>
<gene>
    <name evidence="2" type="ORF">ACFOFO_25540</name>
</gene>
<dbReference type="RefSeq" id="WP_390333414.1">
    <property type="nucleotide sequence ID" value="NZ_JBHRTP010000108.1"/>
</dbReference>
<evidence type="ECO:0000313" key="3">
    <source>
        <dbReference type="Proteomes" id="UP001595530"/>
    </source>
</evidence>
<reference evidence="3" key="1">
    <citation type="journal article" date="2019" name="Int. J. Syst. Evol. Microbiol.">
        <title>The Global Catalogue of Microorganisms (GCM) 10K type strain sequencing project: providing services to taxonomists for standard genome sequencing and annotation.</title>
        <authorList>
            <consortium name="The Broad Institute Genomics Platform"/>
            <consortium name="The Broad Institute Genome Sequencing Center for Infectious Disease"/>
            <person name="Wu L."/>
            <person name="Ma J."/>
        </authorList>
    </citation>
    <scope>NUCLEOTIDE SEQUENCE [LARGE SCALE GENOMIC DNA]</scope>
    <source>
        <strain evidence="3">KCTC 42986</strain>
    </source>
</reference>
<proteinExistence type="predicted"/>
<keyword evidence="3" id="KW-1185">Reference proteome</keyword>
<organism evidence="2 3">
    <name type="scientific">Undibacterium arcticum</name>
    <dbReference type="NCBI Taxonomy" id="1762892"/>
    <lineage>
        <taxon>Bacteria</taxon>
        <taxon>Pseudomonadati</taxon>
        <taxon>Pseudomonadota</taxon>
        <taxon>Betaproteobacteria</taxon>
        <taxon>Burkholderiales</taxon>
        <taxon>Oxalobacteraceae</taxon>
        <taxon>Undibacterium</taxon>
    </lineage>
</organism>
<keyword evidence="1" id="KW-1133">Transmembrane helix</keyword>
<feature type="transmembrane region" description="Helical" evidence="1">
    <location>
        <begin position="93"/>
        <end position="121"/>
    </location>
</feature>
<evidence type="ECO:0000313" key="2">
    <source>
        <dbReference type="EMBL" id="MFC3111268.1"/>
    </source>
</evidence>
<accession>A0ABV7FB18</accession>
<keyword evidence="1" id="KW-0812">Transmembrane</keyword>
<dbReference type="EMBL" id="JBHRTP010000108">
    <property type="protein sequence ID" value="MFC3111268.1"/>
    <property type="molecule type" value="Genomic_DNA"/>
</dbReference>
<comment type="caution">
    <text evidence="2">The sequence shown here is derived from an EMBL/GenBank/DDBJ whole genome shotgun (WGS) entry which is preliminary data.</text>
</comment>
<feature type="transmembrane region" description="Helical" evidence="1">
    <location>
        <begin position="171"/>
        <end position="194"/>
    </location>
</feature>
<feature type="transmembrane region" description="Helical" evidence="1">
    <location>
        <begin position="49"/>
        <end position="73"/>
    </location>
</feature>